<dbReference type="EMBL" id="JAPXFL010000006">
    <property type="protein sequence ID" value="KAK9504891.1"/>
    <property type="molecule type" value="Genomic_DNA"/>
</dbReference>
<name>A0AAW1D1J6_9HEMI</name>
<comment type="caution">
    <text evidence="1">The sequence shown here is derived from an EMBL/GenBank/DDBJ whole genome shotgun (WGS) entry which is preliminary data.</text>
</comment>
<evidence type="ECO:0000313" key="1">
    <source>
        <dbReference type="EMBL" id="KAK9504891.1"/>
    </source>
</evidence>
<keyword evidence="2" id="KW-1185">Reference proteome</keyword>
<sequence>MEFLLELRWFTCYDEVYAVDSGLNSRFADIVTFDSNSGLAYVLDPTVRYESNDECQAEAIAKEKYNIYNKCNEKFREKHGERRYEVLGVVVWILW</sequence>
<proteinExistence type="predicted"/>
<organism evidence="1 2">
    <name type="scientific">Rhynocoris fuscipes</name>
    <dbReference type="NCBI Taxonomy" id="488301"/>
    <lineage>
        <taxon>Eukaryota</taxon>
        <taxon>Metazoa</taxon>
        <taxon>Ecdysozoa</taxon>
        <taxon>Arthropoda</taxon>
        <taxon>Hexapoda</taxon>
        <taxon>Insecta</taxon>
        <taxon>Pterygota</taxon>
        <taxon>Neoptera</taxon>
        <taxon>Paraneoptera</taxon>
        <taxon>Hemiptera</taxon>
        <taxon>Heteroptera</taxon>
        <taxon>Panheteroptera</taxon>
        <taxon>Cimicomorpha</taxon>
        <taxon>Reduviidae</taxon>
        <taxon>Harpactorinae</taxon>
        <taxon>Harpactorini</taxon>
        <taxon>Rhynocoris</taxon>
    </lineage>
</organism>
<protein>
    <submittedName>
        <fullName evidence="1">Uncharacterized protein</fullName>
    </submittedName>
</protein>
<dbReference type="AlphaFoldDB" id="A0AAW1D1J6"/>
<evidence type="ECO:0000313" key="2">
    <source>
        <dbReference type="Proteomes" id="UP001461498"/>
    </source>
</evidence>
<accession>A0AAW1D1J6</accession>
<gene>
    <name evidence="1" type="ORF">O3M35_009062</name>
</gene>
<reference evidence="1 2" key="1">
    <citation type="submission" date="2022-12" db="EMBL/GenBank/DDBJ databases">
        <title>Chromosome-level genome assembly of true bugs.</title>
        <authorList>
            <person name="Ma L."/>
            <person name="Li H."/>
        </authorList>
    </citation>
    <scope>NUCLEOTIDE SEQUENCE [LARGE SCALE GENOMIC DNA]</scope>
    <source>
        <strain evidence="1">Lab_2022b</strain>
    </source>
</reference>
<dbReference type="Proteomes" id="UP001461498">
    <property type="component" value="Unassembled WGS sequence"/>
</dbReference>